<proteinExistence type="predicted"/>
<evidence type="ECO:0000313" key="3">
    <source>
        <dbReference type="Proteomes" id="UP000286997"/>
    </source>
</evidence>
<evidence type="ECO:0000313" key="2">
    <source>
        <dbReference type="EMBL" id="RVU17247.1"/>
    </source>
</evidence>
<dbReference type="Proteomes" id="UP000286997">
    <property type="component" value="Unassembled WGS sequence"/>
</dbReference>
<sequence>MPRYFIDFEDGGTRLNDDDGQDFADLQAARDAAIGALPDVGREVPPGDGRRLFMAHVRGEDGQTLCTIRLELDARCRPDPAAALPEKRER</sequence>
<accession>A0A3S2VNY8</accession>
<organism evidence="2 3">
    <name type="scientific">Methylobacterium oryzihabitans</name>
    <dbReference type="NCBI Taxonomy" id="2499852"/>
    <lineage>
        <taxon>Bacteria</taxon>
        <taxon>Pseudomonadati</taxon>
        <taxon>Pseudomonadota</taxon>
        <taxon>Alphaproteobacteria</taxon>
        <taxon>Hyphomicrobiales</taxon>
        <taxon>Methylobacteriaceae</taxon>
        <taxon>Methylobacterium</taxon>
    </lineage>
</organism>
<dbReference type="InterPro" id="IPR054189">
    <property type="entry name" value="DUF6894"/>
</dbReference>
<dbReference type="EMBL" id="SACP01000013">
    <property type="protein sequence ID" value="RVU17247.1"/>
    <property type="molecule type" value="Genomic_DNA"/>
</dbReference>
<reference evidence="2 3" key="1">
    <citation type="submission" date="2019-01" db="EMBL/GenBank/DDBJ databases">
        <authorList>
            <person name="Chen W.-M."/>
        </authorList>
    </citation>
    <scope>NUCLEOTIDE SEQUENCE [LARGE SCALE GENOMIC DNA]</scope>
    <source>
        <strain evidence="2 3">TER-1</strain>
    </source>
</reference>
<dbReference type="OrthoDB" id="8094360at2"/>
<dbReference type="Pfam" id="PF21834">
    <property type="entry name" value="DUF6894"/>
    <property type="match status" value="1"/>
</dbReference>
<comment type="caution">
    <text evidence="2">The sequence shown here is derived from an EMBL/GenBank/DDBJ whole genome shotgun (WGS) entry which is preliminary data.</text>
</comment>
<name>A0A3S2VNY8_9HYPH</name>
<dbReference type="RefSeq" id="WP_127730548.1">
    <property type="nucleotide sequence ID" value="NZ_SACP01000013.1"/>
</dbReference>
<feature type="domain" description="DUF6894" evidence="1">
    <location>
        <begin position="3"/>
        <end position="70"/>
    </location>
</feature>
<keyword evidence="3" id="KW-1185">Reference proteome</keyword>
<gene>
    <name evidence="2" type="ORF">EOE48_15080</name>
</gene>
<evidence type="ECO:0000259" key="1">
    <source>
        <dbReference type="Pfam" id="PF21834"/>
    </source>
</evidence>
<protein>
    <recommendedName>
        <fullName evidence="1">DUF6894 domain-containing protein</fullName>
    </recommendedName>
</protein>
<dbReference type="AlphaFoldDB" id="A0A3S2VNY8"/>